<dbReference type="Gene3D" id="3.30.160.60">
    <property type="entry name" value="Classic Zinc Finger"/>
    <property type="match status" value="1"/>
</dbReference>
<keyword evidence="5" id="KW-0539">Nucleus</keyword>
<dbReference type="AlphaFoldDB" id="A0AAQ3JMK8"/>
<evidence type="ECO:0000256" key="4">
    <source>
        <dbReference type="ARBA" id="ARBA00022833"/>
    </source>
</evidence>
<dbReference type="PROSITE" id="PS00028">
    <property type="entry name" value="ZINC_FINGER_C2H2_1"/>
    <property type="match status" value="1"/>
</dbReference>
<dbReference type="Proteomes" id="UP001327560">
    <property type="component" value="Chromosome 1"/>
</dbReference>
<keyword evidence="2" id="KW-0479">Metal-binding</keyword>
<organism evidence="9 10">
    <name type="scientific">Canna indica</name>
    <name type="common">Indian-shot</name>
    <dbReference type="NCBI Taxonomy" id="4628"/>
    <lineage>
        <taxon>Eukaryota</taxon>
        <taxon>Viridiplantae</taxon>
        <taxon>Streptophyta</taxon>
        <taxon>Embryophyta</taxon>
        <taxon>Tracheophyta</taxon>
        <taxon>Spermatophyta</taxon>
        <taxon>Magnoliopsida</taxon>
        <taxon>Liliopsida</taxon>
        <taxon>Zingiberales</taxon>
        <taxon>Cannaceae</taxon>
        <taxon>Canna</taxon>
    </lineage>
</organism>
<gene>
    <name evidence="9" type="ORF">Cni_G01457</name>
</gene>
<dbReference type="GO" id="GO:0005634">
    <property type="term" value="C:nucleus"/>
    <property type="evidence" value="ECO:0007669"/>
    <property type="project" value="UniProtKB-SubCell"/>
</dbReference>
<dbReference type="InterPro" id="IPR036236">
    <property type="entry name" value="Znf_C2H2_sf"/>
</dbReference>
<proteinExistence type="predicted"/>
<feature type="region of interest" description="Disordered" evidence="7">
    <location>
        <begin position="1"/>
        <end position="20"/>
    </location>
</feature>
<dbReference type="InterPro" id="IPR044246">
    <property type="entry name" value="ZFP3-like"/>
</dbReference>
<sequence length="227" mass="26010">MAKEETRDESVDQAEKKTEGRRTFKCHYCDRMFTSSQALGGHQNGHRRERDAAKRAEHEAELYNMQTPLMPMFSSPSPFLHPNQSFMHAARSHFQSSVYPPNHPVPRRSFYHPYSPYNISNCGEVTSRMNPRYNSGYTSFLSSSPYGGHLARDEERWKLAYCQRNYNSGYSGYPMVNQGSDVAQSTMQIPSISPNSTLAFKQDKDNDIVIKDGKNAHDEEMDLTLHL</sequence>
<protein>
    <recommendedName>
        <fullName evidence="8">C2H2-type domain-containing protein</fullName>
    </recommendedName>
</protein>
<dbReference type="PROSITE" id="PS50157">
    <property type="entry name" value="ZINC_FINGER_C2H2_2"/>
    <property type="match status" value="1"/>
</dbReference>
<dbReference type="GO" id="GO:0009788">
    <property type="term" value="P:negative regulation of abscisic acid-activated signaling pathway"/>
    <property type="evidence" value="ECO:0007669"/>
    <property type="project" value="InterPro"/>
</dbReference>
<keyword evidence="4" id="KW-0862">Zinc</keyword>
<evidence type="ECO:0000256" key="1">
    <source>
        <dbReference type="ARBA" id="ARBA00004123"/>
    </source>
</evidence>
<dbReference type="EMBL" id="CP136890">
    <property type="protein sequence ID" value="WOK92766.1"/>
    <property type="molecule type" value="Genomic_DNA"/>
</dbReference>
<feature type="domain" description="C2H2-type" evidence="8">
    <location>
        <begin position="24"/>
        <end position="51"/>
    </location>
</feature>
<dbReference type="SUPFAM" id="SSF57667">
    <property type="entry name" value="beta-beta-alpha zinc fingers"/>
    <property type="match status" value="1"/>
</dbReference>
<keyword evidence="3 6" id="KW-0863">Zinc-finger</keyword>
<evidence type="ECO:0000256" key="2">
    <source>
        <dbReference type="ARBA" id="ARBA00022723"/>
    </source>
</evidence>
<keyword evidence="10" id="KW-1185">Reference proteome</keyword>
<dbReference type="GO" id="GO:0008270">
    <property type="term" value="F:zinc ion binding"/>
    <property type="evidence" value="ECO:0007669"/>
    <property type="project" value="UniProtKB-KW"/>
</dbReference>
<evidence type="ECO:0000256" key="3">
    <source>
        <dbReference type="ARBA" id="ARBA00022771"/>
    </source>
</evidence>
<reference evidence="9 10" key="1">
    <citation type="submission" date="2023-10" db="EMBL/GenBank/DDBJ databases">
        <title>Chromosome-scale genome assembly provides insights into flower coloration mechanisms of Canna indica.</title>
        <authorList>
            <person name="Li C."/>
        </authorList>
    </citation>
    <scope>NUCLEOTIDE SEQUENCE [LARGE SCALE GENOMIC DNA]</scope>
    <source>
        <tissue evidence="9">Flower</tissue>
    </source>
</reference>
<evidence type="ECO:0000256" key="6">
    <source>
        <dbReference type="PROSITE-ProRule" id="PRU00042"/>
    </source>
</evidence>
<accession>A0AAQ3JMK8</accession>
<evidence type="ECO:0000313" key="10">
    <source>
        <dbReference type="Proteomes" id="UP001327560"/>
    </source>
</evidence>
<evidence type="ECO:0000256" key="7">
    <source>
        <dbReference type="SAM" id="MobiDB-lite"/>
    </source>
</evidence>
<comment type="subcellular location">
    <subcellularLocation>
        <location evidence="1">Nucleus</location>
    </subcellularLocation>
</comment>
<evidence type="ECO:0000259" key="8">
    <source>
        <dbReference type="PROSITE" id="PS50157"/>
    </source>
</evidence>
<dbReference type="PANTHER" id="PTHR47287">
    <property type="entry name" value="C2H2 AND C2HC ZINC FINGERS SUPERFAMILY PROTEIN"/>
    <property type="match status" value="1"/>
</dbReference>
<evidence type="ECO:0000256" key="5">
    <source>
        <dbReference type="ARBA" id="ARBA00023242"/>
    </source>
</evidence>
<dbReference type="PANTHER" id="PTHR47287:SF15">
    <property type="entry name" value="ZINC FINGER PROTEIN 3-LIKE"/>
    <property type="match status" value="1"/>
</dbReference>
<dbReference type="InterPro" id="IPR013087">
    <property type="entry name" value="Znf_C2H2_type"/>
</dbReference>
<evidence type="ECO:0000313" key="9">
    <source>
        <dbReference type="EMBL" id="WOK92766.1"/>
    </source>
</evidence>
<name>A0AAQ3JMK8_9LILI</name>